<evidence type="ECO:0000256" key="2">
    <source>
        <dbReference type="SAM" id="SignalP"/>
    </source>
</evidence>
<reference evidence="3" key="1">
    <citation type="submission" date="2024-05" db="EMBL/GenBank/DDBJ databases">
        <title>Whole genome shotgun sequence of Streptomyces hydrogenans NBRC 13475.</title>
        <authorList>
            <person name="Komaki H."/>
            <person name="Tamura T."/>
        </authorList>
    </citation>
    <scope>NUCLEOTIDE SEQUENCE</scope>
    <source>
        <strain evidence="3">NBRC 13475</strain>
    </source>
</reference>
<keyword evidence="2" id="KW-0732">Signal</keyword>
<feature type="signal peptide" evidence="2">
    <location>
        <begin position="1"/>
        <end position="22"/>
    </location>
</feature>
<evidence type="ECO:0000256" key="1">
    <source>
        <dbReference type="SAM" id="MobiDB-lite"/>
    </source>
</evidence>
<dbReference type="EMBL" id="BNDW01000035">
    <property type="protein sequence ID" value="GHI23257.1"/>
    <property type="molecule type" value="Genomic_DNA"/>
</dbReference>
<accession>A0ABQ3PDZ7</accession>
<proteinExistence type="predicted"/>
<protein>
    <submittedName>
        <fullName evidence="3">Uncharacterized protein</fullName>
    </submittedName>
</protein>
<organism evidence="3 4">
    <name type="scientific">Streptomyces hydrogenans</name>
    <dbReference type="NCBI Taxonomy" id="1873719"/>
    <lineage>
        <taxon>Bacteria</taxon>
        <taxon>Bacillati</taxon>
        <taxon>Actinomycetota</taxon>
        <taxon>Actinomycetes</taxon>
        <taxon>Kitasatosporales</taxon>
        <taxon>Streptomycetaceae</taxon>
        <taxon>Streptomyces</taxon>
    </lineage>
</organism>
<gene>
    <name evidence="3" type="ORF">Shyd_46280</name>
</gene>
<comment type="caution">
    <text evidence="3">The sequence shown here is derived from an EMBL/GenBank/DDBJ whole genome shotgun (WGS) entry which is preliminary data.</text>
</comment>
<feature type="compositionally biased region" description="Low complexity" evidence="1">
    <location>
        <begin position="1"/>
        <end position="30"/>
    </location>
</feature>
<dbReference type="Proteomes" id="UP001052739">
    <property type="component" value="Unassembled WGS sequence"/>
</dbReference>
<evidence type="ECO:0000313" key="3">
    <source>
        <dbReference type="EMBL" id="GHI23257.1"/>
    </source>
</evidence>
<sequence>MGAAAGAGAAWAGAAAPTAATAAAPAAAPPKARRDRGEDMADLQGGVRVCLRARRAGDGAADGAGRRGKKGRAFRRGDSRRS</sequence>
<feature type="region of interest" description="Disordered" evidence="1">
    <location>
        <begin position="54"/>
        <end position="82"/>
    </location>
</feature>
<name>A0ABQ3PDZ7_9ACTN</name>
<feature type="chain" id="PRO_5046063398" evidence="2">
    <location>
        <begin position="23"/>
        <end position="82"/>
    </location>
</feature>
<feature type="region of interest" description="Disordered" evidence="1">
    <location>
        <begin position="1"/>
        <end position="42"/>
    </location>
</feature>
<evidence type="ECO:0000313" key="4">
    <source>
        <dbReference type="Proteomes" id="UP001052739"/>
    </source>
</evidence>
<keyword evidence="4" id="KW-1185">Reference proteome</keyword>